<dbReference type="SUPFAM" id="SSF52743">
    <property type="entry name" value="Subtilisin-like"/>
    <property type="match status" value="1"/>
</dbReference>
<dbReference type="PRINTS" id="PR00723">
    <property type="entry name" value="SUBTILISIN"/>
</dbReference>
<dbReference type="PANTHER" id="PTHR43806">
    <property type="entry name" value="PEPTIDASE S8"/>
    <property type="match status" value="1"/>
</dbReference>
<feature type="active site" description="Charge relay system" evidence="5 6">
    <location>
        <position position="117"/>
    </location>
</feature>
<evidence type="ECO:0000256" key="1">
    <source>
        <dbReference type="ARBA" id="ARBA00011073"/>
    </source>
</evidence>
<keyword evidence="3 6" id="KW-0378">Hydrolase</keyword>
<evidence type="ECO:0000259" key="7">
    <source>
        <dbReference type="Pfam" id="PF00082"/>
    </source>
</evidence>
<feature type="active site" description="Charge relay system" evidence="5 6">
    <location>
        <position position="152"/>
    </location>
</feature>
<accession>A0A1H5WNX6</accession>
<evidence type="ECO:0000313" key="8">
    <source>
        <dbReference type="EMBL" id="SEG01172.1"/>
    </source>
</evidence>
<dbReference type="Gene3D" id="3.30.70.80">
    <property type="entry name" value="Peptidase S8 propeptide/proteinase inhibitor I9"/>
    <property type="match status" value="1"/>
</dbReference>
<dbReference type="GO" id="GO:0006508">
    <property type="term" value="P:proteolysis"/>
    <property type="evidence" value="ECO:0007669"/>
    <property type="project" value="UniProtKB-KW"/>
</dbReference>
<keyword evidence="4 6" id="KW-0720">Serine protease</keyword>
<dbReference type="PROSITE" id="PS00136">
    <property type="entry name" value="SUBTILASE_ASP"/>
    <property type="match status" value="1"/>
</dbReference>
<evidence type="ECO:0000256" key="6">
    <source>
        <dbReference type="PROSITE-ProRule" id="PRU01240"/>
    </source>
</evidence>
<evidence type="ECO:0000256" key="5">
    <source>
        <dbReference type="PIRSR" id="PIRSR615500-1"/>
    </source>
</evidence>
<feature type="domain" description="Peptidase S8/S53" evidence="7">
    <location>
        <begin position="108"/>
        <end position="376"/>
    </location>
</feature>
<dbReference type="PANTHER" id="PTHR43806:SF11">
    <property type="entry name" value="CEREVISIN-RELATED"/>
    <property type="match status" value="1"/>
</dbReference>
<protein>
    <submittedName>
        <fullName evidence="8">Subtilase family protein</fullName>
    </submittedName>
</protein>
<sequence length="389" mass="42478">MFFSNKKIDPYIKNFLSINLKNKIPILISFKDDSKKIKGKITSLGGKIKWEYENIKAVSCELSPLSIDYISEYPEVSFICFDYKGNLCLKEAEKIMGINYPRLFKLTGKNIGIGIVDTGVYPHPDLTIKRNAITYFKDLINGIEKPYDDNGHGTFLSGCIAASKYSSNLEGIAPDSNIIMIKAFDSCGKGFLSDVVKAIDILINIASSYNIRIINLPFEFNINIKNPLEDIIKVAISKNICIVAPSGNSGPYNFSINCPGNIEEVITVGGAEGQERKNCKICSFSGKGPLLNKTQKPDVVAPASNVVSLATDPLYTPGKPSKMSNLYTIKSGTSIASALISGALAIILEKNPDLTPKDLKSIICLSTISLGENKFSQGKGLFIFDKILK</sequence>
<feature type="active site" description="Charge relay system" evidence="5 6">
    <location>
        <position position="334"/>
    </location>
</feature>
<evidence type="ECO:0000256" key="3">
    <source>
        <dbReference type="ARBA" id="ARBA00022801"/>
    </source>
</evidence>
<dbReference type="InterPro" id="IPR037045">
    <property type="entry name" value="S8pro/Inhibitor_I9_sf"/>
</dbReference>
<dbReference type="InterPro" id="IPR015500">
    <property type="entry name" value="Peptidase_S8_subtilisin-rel"/>
</dbReference>
<dbReference type="InterPro" id="IPR023827">
    <property type="entry name" value="Peptidase_S8_Asp-AS"/>
</dbReference>
<dbReference type="EMBL" id="FNUK01000021">
    <property type="protein sequence ID" value="SEG01172.1"/>
    <property type="molecule type" value="Genomic_DNA"/>
</dbReference>
<reference evidence="9" key="1">
    <citation type="submission" date="2016-10" db="EMBL/GenBank/DDBJ databases">
        <authorList>
            <person name="Varghese N."/>
            <person name="Submissions S."/>
        </authorList>
    </citation>
    <scope>NUCLEOTIDE SEQUENCE [LARGE SCALE GENOMIC DNA]</scope>
    <source>
        <strain evidence="9">DSM 5463</strain>
    </source>
</reference>
<comment type="similarity">
    <text evidence="1 6">Belongs to the peptidase S8 family.</text>
</comment>
<name>A0A1H5WNX6_9CLOT</name>
<organism evidence="8 9">
    <name type="scientific">Caloramator fervidus</name>
    <dbReference type="NCBI Taxonomy" id="29344"/>
    <lineage>
        <taxon>Bacteria</taxon>
        <taxon>Bacillati</taxon>
        <taxon>Bacillota</taxon>
        <taxon>Clostridia</taxon>
        <taxon>Eubacteriales</taxon>
        <taxon>Clostridiaceae</taxon>
        <taxon>Caloramator</taxon>
    </lineage>
</organism>
<dbReference type="InterPro" id="IPR000209">
    <property type="entry name" value="Peptidase_S8/S53_dom"/>
</dbReference>
<dbReference type="GO" id="GO:0004252">
    <property type="term" value="F:serine-type endopeptidase activity"/>
    <property type="evidence" value="ECO:0007669"/>
    <property type="project" value="UniProtKB-UniRule"/>
</dbReference>
<dbReference type="OrthoDB" id="9798386at2"/>
<dbReference type="Proteomes" id="UP000242850">
    <property type="component" value="Unassembled WGS sequence"/>
</dbReference>
<evidence type="ECO:0000313" key="9">
    <source>
        <dbReference type="Proteomes" id="UP000242850"/>
    </source>
</evidence>
<evidence type="ECO:0000256" key="4">
    <source>
        <dbReference type="ARBA" id="ARBA00022825"/>
    </source>
</evidence>
<evidence type="ECO:0000256" key="2">
    <source>
        <dbReference type="ARBA" id="ARBA00022670"/>
    </source>
</evidence>
<dbReference type="InterPro" id="IPR050131">
    <property type="entry name" value="Peptidase_S8_subtilisin-like"/>
</dbReference>
<dbReference type="Pfam" id="PF00082">
    <property type="entry name" value="Peptidase_S8"/>
    <property type="match status" value="1"/>
</dbReference>
<dbReference type="PROSITE" id="PS51892">
    <property type="entry name" value="SUBTILASE"/>
    <property type="match status" value="1"/>
</dbReference>
<gene>
    <name evidence="8" type="ORF">SAMN05660865_01534</name>
</gene>
<keyword evidence="9" id="KW-1185">Reference proteome</keyword>
<proteinExistence type="inferred from homology"/>
<keyword evidence="2 6" id="KW-0645">Protease</keyword>
<dbReference type="RefSeq" id="WP_103896468.1">
    <property type="nucleotide sequence ID" value="NZ_FNUK01000021.1"/>
</dbReference>
<dbReference type="Gene3D" id="3.40.50.200">
    <property type="entry name" value="Peptidase S8/S53 domain"/>
    <property type="match status" value="1"/>
</dbReference>
<dbReference type="InterPro" id="IPR036852">
    <property type="entry name" value="Peptidase_S8/S53_dom_sf"/>
</dbReference>
<dbReference type="AlphaFoldDB" id="A0A1H5WNX6"/>